<evidence type="ECO:0000313" key="1">
    <source>
        <dbReference type="EMBL" id="AZA91157.1"/>
    </source>
</evidence>
<protein>
    <submittedName>
        <fullName evidence="1">Uncharacterized protein</fullName>
    </submittedName>
</protein>
<gene>
    <name evidence="1" type="ORF">EG343_11200</name>
</gene>
<dbReference type="RefSeq" id="WP_123857851.1">
    <property type="nucleotide sequence ID" value="NZ_CP033923.1"/>
</dbReference>
<accession>A0AAD1DQA2</accession>
<proteinExistence type="predicted"/>
<organism evidence="1 2">
    <name type="scientific">Chryseobacterium nakagawai</name>
    <dbReference type="NCBI Taxonomy" id="1241982"/>
    <lineage>
        <taxon>Bacteria</taxon>
        <taxon>Pseudomonadati</taxon>
        <taxon>Bacteroidota</taxon>
        <taxon>Flavobacteriia</taxon>
        <taxon>Flavobacteriales</taxon>
        <taxon>Weeksellaceae</taxon>
        <taxon>Chryseobacterium group</taxon>
        <taxon>Chryseobacterium</taxon>
    </lineage>
</organism>
<dbReference type="AlphaFoldDB" id="A0AAD1DQA2"/>
<reference evidence="1 2" key="1">
    <citation type="submission" date="2018-11" db="EMBL/GenBank/DDBJ databases">
        <title>Proposal to divide the Flavobacteriaceae and reorganize its genera based on Amino Acid Identity values calculated from whole genome sequences.</title>
        <authorList>
            <person name="Nicholson A.C."/>
            <person name="Gulvik C.A."/>
            <person name="Whitney A.M."/>
            <person name="Humrighouse B.W."/>
            <person name="Bell M."/>
            <person name="Holmes B."/>
            <person name="Steigerwalt A.G."/>
            <person name="Villarma A."/>
            <person name="Sheth M."/>
            <person name="Batra D."/>
            <person name="Pryor J."/>
            <person name="Bernardet J.-F."/>
            <person name="Hugo C."/>
            <person name="Kampfer P."/>
            <person name="Newman J."/>
            <person name="McQuiston J.R."/>
        </authorList>
    </citation>
    <scope>NUCLEOTIDE SEQUENCE [LARGE SCALE GENOMIC DNA]</scope>
    <source>
        <strain evidence="1 2">G0041</strain>
    </source>
</reference>
<evidence type="ECO:0000313" key="2">
    <source>
        <dbReference type="Proteomes" id="UP000278288"/>
    </source>
</evidence>
<dbReference type="KEGG" id="cnk:EG343_11200"/>
<dbReference type="EMBL" id="CP033923">
    <property type="protein sequence ID" value="AZA91157.1"/>
    <property type="molecule type" value="Genomic_DNA"/>
</dbReference>
<name>A0AAD1DQA2_CHRNA</name>
<sequence>MTFIHDIYNYTFGNSSNLLGKSFYHRQGNKLVRFADHNAKHYNIEENNEGIEELLLVYVNANLSEKEMQNNVAELEDELNISVDYIYFDDEDKYANDINFIKDRIEFFLK</sequence>
<keyword evidence="2" id="KW-1185">Reference proteome</keyword>
<dbReference type="Proteomes" id="UP000278288">
    <property type="component" value="Chromosome"/>
</dbReference>